<dbReference type="RefSeq" id="WP_038501144.1">
    <property type="nucleotide sequence ID" value="NZ_AFWK01000035.1"/>
</dbReference>
<feature type="chain" id="PRO_5001717885" description="Lipoprotein" evidence="1">
    <location>
        <begin position="20"/>
        <end position="130"/>
    </location>
</feature>
<gene>
    <name evidence="2" type="ORF">IX83_08180</name>
</gene>
<keyword evidence="1" id="KW-0732">Signal</keyword>
<dbReference type="PROSITE" id="PS51257">
    <property type="entry name" value="PROKAR_LIPOPROTEIN"/>
    <property type="match status" value="1"/>
</dbReference>
<dbReference type="AlphaFoldDB" id="A0A077DGL4"/>
<dbReference type="EMBL" id="CP009238">
    <property type="protein sequence ID" value="AIL33276.1"/>
    <property type="molecule type" value="Genomic_DNA"/>
</dbReference>
<evidence type="ECO:0000313" key="3">
    <source>
        <dbReference type="Proteomes" id="UP000028945"/>
    </source>
</evidence>
<proteinExistence type="predicted"/>
<keyword evidence="3" id="KW-1185">Reference proteome</keyword>
<evidence type="ECO:0008006" key="4">
    <source>
        <dbReference type="Google" id="ProtNLM"/>
    </source>
</evidence>
<dbReference type="HOGENOM" id="CLU_1933912_0_0_4"/>
<evidence type="ECO:0000313" key="2">
    <source>
        <dbReference type="EMBL" id="AIL33276.1"/>
    </source>
</evidence>
<dbReference type="KEGG" id="bpsi:IX83_08180"/>
<name>A0A077DGL4_9BURK</name>
<accession>A0A077DGL4</accession>
<protein>
    <recommendedName>
        <fullName evidence="4">Lipoprotein</fullName>
    </recommendedName>
</protein>
<organism evidence="2 3">
    <name type="scientific">Basilea psittacipulmonis DSM 24701</name>
    <dbReference type="NCBI Taxonomy" id="1072685"/>
    <lineage>
        <taxon>Bacteria</taxon>
        <taxon>Pseudomonadati</taxon>
        <taxon>Pseudomonadota</taxon>
        <taxon>Betaproteobacteria</taxon>
        <taxon>Burkholderiales</taxon>
        <taxon>Alcaligenaceae</taxon>
        <taxon>Basilea</taxon>
    </lineage>
</organism>
<feature type="signal peptide" evidence="1">
    <location>
        <begin position="1"/>
        <end position="19"/>
    </location>
</feature>
<sequence length="130" mass="15596">MKKLIFLLPLLLSGCFYWAIGSPPATDFWEKDGKQLSREEYTICSGKIFPSLGDRYKYLYEKEEQLGFIKFHENKEESEEFNSYLKMAFELIDKCLYEELGYHFSPPLKWCLSQDQHNTRTCIRNIKYMY</sequence>
<dbReference type="Proteomes" id="UP000028945">
    <property type="component" value="Chromosome"/>
</dbReference>
<evidence type="ECO:0000256" key="1">
    <source>
        <dbReference type="SAM" id="SignalP"/>
    </source>
</evidence>
<reference evidence="2 3" key="1">
    <citation type="journal article" date="2014" name="BMC Genomics">
        <title>A genomic perspective on a new bacterial genus and species from the Alcaligenaceae family, Basilea psittacipulmonis.</title>
        <authorList>
            <person name="Whiteson K.L."/>
            <person name="Hernandez D."/>
            <person name="Lazarevic V."/>
            <person name="Gaia N."/>
            <person name="Farinelli L."/>
            <person name="Francois P."/>
            <person name="Pilo P."/>
            <person name="Frey J."/>
            <person name="Schrenzel J."/>
        </authorList>
    </citation>
    <scope>NUCLEOTIDE SEQUENCE [LARGE SCALE GENOMIC DNA]</scope>
    <source>
        <strain evidence="2 3">DSM 24701</strain>
    </source>
</reference>